<gene>
    <name evidence="1" type="ORF">O181_097645</name>
</gene>
<dbReference type="Gene3D" id="3.10.10.10">
    <property type="entry name" value="HIV Type 1 Reverse Transcriptase, subunit A, domain 1"/>
    <property type="match status" value="1"/>
</dbReference>
<protein>
    <submittedName>
        <fullName evidence="1">Uncharacterized protein</fullName>
    </submittedName>
</protein>
<dbReference type="PANTHER" id="PTHR24559:SF448">
    <property type="entry name" value="RNA-DIRECTED DNA POLYMERASE"/>
    <property type="match status" value="1"/>
</dbReference>
<dbReference type="Proteomes" id="UP000765509">
    <property type="component" value="Unassembled WGS sequence"/>
</dbReference>
<comment type="caution">
    <text evidence="1">The sequence shown here is derived from an EMBL/GenBank/DDBJ whole genome shotgun (WGS) entry which is preliminary data.</text>
</comment>
<accession>A0A9Q3PE57</accession>
<dbReference type="AlphaFoldDB" id="A0A9Q3PE57"/>
<proteinExistence type="predicted"/>
<sequence length="189" mass="22276">MRKNRPAFYIGEETLGKIRGHDIELYLDVEKPYPPILRRPPHPEIMETWKEIEKHVKELLDMNVIRNIGHNEIVEVTTPVLITCPDGESRLCGDFGALKNYTKADRNPIPRITHALDKLEKGKQITKIYWMKGFHQNGLKPKYMKLPESYSTWVPISTPGSNLAQKMNHPTSKRCWTQYFKKRYWKSEW</sequence>
<dbReference type="EMBL" id="AVOT02066013">
    <property type="protein sequence ID" value="MBW0557930.1"/>
    <property type="molecule type" value="Genomic_DNA"/>
</dbReference>
<evidence type="ECO:0000313" key="1">
    <source>
        <dbReference type="EMBL" id="MBW0557930.1"/>
    </source>
</evidence>
<dbReference type="PANTHER" id="PTHR24559">
    <property type="entry name" value="TRANSPOSON TY3-I GAG-POL POLYPROTEIN"/>
    <property type="match status" value="1"/>
</dbReference>
<dbReference type="Gene3D" id="3.30.70.270">
    <property type="match status" value="1"/>
</dbReference>
<dbReference type="SUPFAM" id="SSF56672">
    <property type="entry name" value="DNA/RNA polymerases"/>
    <property type="match status" value="1"/>
</dbReference>
<evidence type="ECO:0000313" key="2">
    <source>
        <dbReference type="Proteomes" id="UP000765509"/>
    </source>
</evidence>
<reference evidence="1" key="1">
    <citation type="submission" date="2021-03" db="EMBL/GenBank/DDBJ databases">
        <title>Draft genome sequence of rust myrtle Austropuccinia psidii MF-1, a brazilian biotype.</title>
        <authorList>
            <person name="Quecine M.C."/>
            <person name="Pachon D.M.R."/>
            <person name="Bonatelli M.L."/>
            <person name="Correr F.H."/>
            <person name="Franceschini L.M."/>
            <person name="Leite T.F."/>
            <person name="Margarido G.R.A."/>
            <person name="Almeida C.A."/>
            <person name="Ferrarezi J.A."/>
            <person name="Labate C.A."/>
        </authorList>
    </citation>
    <scope>NUCLEOTIDE SEQUENCE</scope>
    <source>
        <strain evidence="1">MF-1</strain>
    </source>
</reference>
<dbReference type="InterPro" id="IPR043128">
    <property type="entry name" value="Rev_trsase/Diguanyl_cyclase"/>
</dbReference>
<name>A0A9Q3PE57_9BASI</name>
<keyword evidence="2" id="KW-1185">Reference proteome</keyword>
<dbReference type="InterPro" id="IPR053134">
    <property type="entry name" value="RNA-dir_DNA_polymerase"/>
</dbReference>
<dbReference type="InterPro" id="IPR043502">
    <property type="entry name" value="DNA/RNA_pol_sf"/>
</dbReference>
<organism evidence="1 2">
    <name type="scientific">Austropuccinia psidii MF-1</name>
    <dbReference type="NCBI Taxonomy" id="1389203"/>
    <lineage>
        <taxon>Eukaryota</taxon>
        <taxon>Fungi</taxon>
        <taxon>Dikarya</taxon>
        <taxon>Basidiomycota</taxon>
        <taxon>Pucciniomycotina</taxon>
        <taxon>Pucciniomycetes</taxon>
        <taxon>Pucciniales</taxon>
        <taxon>Sphaerophragmiaceae</taxon>
        <taxon>Austropuccinia</taxon>
    </lineage>
</organism>